<evidence type="ECO:0000313" key="2">
    <source>
        <dbReference type="EMBL" id="VGO13110.1"/>
    </source>
</evidence>
<dbReference type="EMBL" id="CAAHFG010000001">
    <property type="protein sequence ID" value="VGO13110.1"/>
    <property type="molecule type" value="Genomic_DNA"/>
</dbReference>
<sequence length="497" mass="54868">MQPIGWVMFLKKFFRWLVVLVICSGGVSSAAILPVEVNTPCVGNGVFTNTCEGVLPVCGMSLYGTGSAMLGGRQAGVVYARFSELSEGNALRAGTYRLEMFVAGDGSRNWPGARNMFELDGGSGFALGFFTQVDSTGGSPEENARITLNNMVDFNNTPGVAVSVEQGALFRPGRNQKVQKGMWHTVSVIWDIAPNCSLVGMDPFVGLGFEVENGAIWLDDAKLTYHPPGPFGGDGKQDGPRTRKSLARILGEYPELSALMGAEWYYNWGAFPGPVAPPNIEFVPMIWGIPVKNDGSVDAGLLRKNVSRTLAANPDCKVLLGFNEPNHKFQSNRTLEQVLDAWPILQEAVAGTDIRLGSPGEVMSGDWMRSFMREAGKRGYQVDILCVHQRINLNKGVGVDAVLKRFKKWHEEFGLPIWITELELIGDNLTEDRVIAFWEEWADRLENDPSMKGVIERYAMAYAPPDTDIDYKIPARPYSWKGTLTDFGRAFQRLHRK</sequence>
<dbReference type="Proteomes" id="UP000366872">
    <property type="component" value="Unassembled WGS sequence"/>
</dbReference>
<dbReference type="InterPro" id="IPR017853">
    <property type="entry name" value="GH"/>
</dbReference>
<accession>A0A6C2TZI4</accession>
<organism evidence="2 3">
    <name type="scientific">Pontiella desulfatans</name>
    <dbReference type="NCBI Taxonomy" id="2750659"/>
    <lineage>
        <taxon>Bacteria</taxon>
        <taxon>Pseudomonadati</taxon>
        <taxon>Kiritimatiellota</taxon>
        <taxon>Kiritimatiellia</taxon>
        <taxon>Kiritimatiellales</taxon>
        <taxon>Pontiellaceae</taxon>
        <taxon>Pontiella</taxon>
    </lineage>
</organism>
<keyword evidence="3" id="KW-1185">Reference proteome</keyword>
<dbReference type="PANTHER" id="PTHR34154:SF3">
    <property type="entry name" value="ALKALI-SENSITIVE LINKAGE PROTEIN 1"/>
    <property type="match status" value="1"/>
</dbReference>
<evidence type="ECO:0000313" key="3">
    <source>
        <dbReference type="Proteomes" id="UP000366872"/>
    </source>
</evidence>
<reference evidence="2 3" key="1">
    <citation type="submission" date="2019-04" db="EMBL/GenBank/DDBJ databases">
        <authorList>
            <person name="Van Vliet M D."/>
        </authorList>
    </citation>
    <scope>NUCLEOTIDE SEQUENCE [LARGE SCALE GENOMIC DNA]</scope>
    <source>
        <strain evidence="2 3">F1</strain>
    </source>
</reference>
<evidence type="ECO:0000259" key="1">
    <source>
        <dbReference type="Pfam" id="PF11790"/>
    </source>
</evidence>
<dbReference type="InterPro" id="IPR053183">
    <property type="entry name" value="ASL1"/>
</dbReference>
<dbReference type="InterPro" id="IPR024655">
    <property type="entry name" value="Asl1_glyco_hydro_catalytic"/>
</dbReference>
<dbReference type="Gene3D" id="3.20.20.80">
    <property type="entry name" value="Glycosidases"/>
    <property type="match status" value="1"/>
</dbReference>
<proteinExistence type="predicted"/>
<dbReference type="Pfam" id="PF11790">
    <property type="entry name" value="Glyco_hydro_cc"/>
    <property type="match status" value="1"/>
</dbReference>
<dbReference type="AlphaFoldDB" id="A0A6C2TZI4"/>
<protein>
    <recommendedName>
        <fullName evidence="1">Asl1-like glycosyl hydrolase catalytic domain-containing protein</fullName>
    </recommendedName>
</protein>
<gene>
    <name evidence="2" type="ORF">PDESU_01664</name>
</gene>
<name>A0A6C2TZI4_PONDE</name>
<dbReference type="SUPFAM" id="SSF51445">
    <property type="entry name" value="(Trans)glycosidases"/>
    <property type="match status" value="1"/>
</dbReference>
<dbReference type="PANTHER" id="PTHR34154">
    <property type="entry name" value="ALKALI-SENSITIVE LINKAGE PROTEIN 1"/>
    <property type="match status" value="1"/>
</dbReference>
<feature type="domain" description="Asl1-like glycosyl hydrolase catalytic" evidence="1">
    <location>
        <begin position="262"/>
        <end position="490"/>
    </location>
</feature>